<keyword evidence="8" id="KW-0902">Two-component regulatory system</keyword>
<dbReference type="InterPro" id="IPR011006">
    <property type="entry name" value="CheY-like_superfamily"/>
</dbReference>
<dbReference type="GO" id="GO:0000155">
    <property type="term" value="F:phosphorelay sensor kinase activity"/>
    <property type="evidence" value="ECO:0007669"/>
    <property type="project" value="InterPro"/>
</dbReference>
<keyword evidence="12" id="KW-0812">Transmembrane</keyword>
<dbReference type="SUPFAM" id="SSF55874">
    <property type="entry name" value="ATPase domain of HSP90 chaperone/DNA topoisomerase II/histidine kinase"/>
    <property type="match status" value="1"/>
</dbReference>
<feature type="domain" description="Histidine kinase" evidence="13">
    <location>
        <begin position="261"/>
        <end position="482"/>
    </location>
</feature>
<dbReference type="Gene3D" id="3.30.565.10">
    <property type="entry name" value="Histidine kinase-like ATPase, C-terminal domain"/>
    <property type="match status" value="1"/>
</dbReference>
<organism evidence="15">
    <name type="scientific">Candidatus Thiothrix putei</name>
    <dbReference type="NCBI Taxonomy" id="3080811"/>
    <lineage>
        <taxon>Bacteria</taxon>
        <taxon>Pseudomonadati</taxon>
        <taxon>Pseudomonadota</taxon>
        <taxon>Gammaproteobacteria</taxon>
        <taxon>Thiotrichales</taxon>
        <taxon>Thiotrichaceae</taxon>
        <taxon>Thiothrix</taxon>
    </lineage>
</organism>
<evidence type="ECO:0000256" key="2">
    <source>
        <dbReference type="ARBA" id="ARBA00012438"/>
    </source>
</evidence>
<dbReference type="GO" id="GO:0005524">
    <property type="term" value="F:ATP binding"/>
    <property type="evidence" value="ECO:0007669"/>
    <property type="project" value="UniProtKB-KW"/>
</dbReference>
<evidence type="ECO:0000313" key="15">
    <source>
        <dbReference type="EMBL" id="WGZ93902.1"/>
    </source>
</evidence>
<keyword evidence="12" id="KW-1133">Transmembrane helix</keyword>
<dbReference type="SMART" id="SM00448">
    <property type="entry name" value="REC"/>
    <property type="match status" value="2"/>
</dbReference>
<dbReference type="EMBL" id="CP124756">
    <property type="protein sequence ID" value="WGZ93902.1"/>
    <property type="molecule type" value="Genomic_DNA"/>
</dbReference>
<sequence>MRVFNNLRLLQIIDSTFLVTLLGIIAVLLWFNLTDISNQVRQNMQVSNTSLQQSHAAFVQQVKLETTIDQQRATFDQLNDEFFKFAFNPNSTPDNLPLLHQLSHQLQQQGEELLAVWPLENRPDLKADYEEVIGIMSNLSTELEGLNSPHWRQLAADARDTAHQAKELMAEIEKIDNQLGTKIGDAIQQSIQNTNASTAQMAEELTHLKQRTLWGTLLIITLLIISRLYFSTRFQHMTQMARNAQQVAEEALKTKARFLATMSHEIRTPMNGVIGMTRLLMNTPMSKKQTEFVDSIHLSGEHLLTVINDVLDFSKIEAGKLDLKREPFELRACIEEILNLLNAKALEKHLELAYAVGPSIPLFIEGDMVRLRQILTNLIGNAIKFTDRGEITIFVIPRNQKGENYELEFQINDTGPGIPAERLESIFEQFSRADDNLARRHEGTGLGLTISRHLVEMMGGTIWAESAVGVGSRFHFTIKTHKAVGKLKPFLHSNIPEIVGKRILLVENNPASSQAMQDFCIGWGAVVDTASTSTDAISRIAIGKAYDIALVDSNLPGDTPLELAKYIRKRFSKQELPLILIAPPNDRHSKETVRELYNLYLTKPITRSRLFDSLMTVLGELNLVSSRPEKSKLKLGERLPLSILLAEDNPINQIVAASILDEMSYKTDVVESGLQVLQALHKKAYDVIFMDMQMPDMDGLEATRRIRADFPPNQQPIIIAMTANAMEGDKQQCLQAGMNDYISKPVLPEAVETALQYWCTPNNRYQPREEANHAVTSH</sequence>
<keyword evidence="6" id="KW-0418">Kinase</keyword>
<dbReference type="EC" id="2.7.13.3" evidence="2"/>
<dbReference type="Gene3D" id="3.40.50.2300">
    <property type="match status" value="2"/>
</dbReference>
<dbReference type="KEGG" id="tput:QJT81_19285"/>
<keyword evidence="5" id="KW-0547">Nucleotide-binding</keyword>
<dbReference type="SMART" id="SM00387">
    <property type="entry name" value="HATPase_c"/>
    <property type="match status" value="1"/>
</dbReference>
<dbReference type="InterPro" id="IPR036890">
    <property type="entry name" value="HATPase_C_sf"/>
</dbReference>
<feature type="transmembrane region" description="Helical" evidence="12">
    <location>
        <begin position="213"/>
        <end position="230"/>
    </location>
</feature>
<evidence type="ECO:0000256" key="11">
    <source>
        <dbReference type="PROSITE-ProRule" id="PRU00169"/>
    </source>
</evidence>
<dbReference type="CDD" id="cd17546">
    <property type="entry name" value="REC_hyHK_CKI1_RcsC-like"/>
    <property type="match status" value="1"/>
</dbReference>
<evidence type="ECO:0000256" key="3">
    <source>
        <dbReference type="ARBA" id="ARBA00022553"/>
    </source>
</evidence>
<dbReference type="InterPro" id="IPR004358">
    <property type="entry name" value="Sig_transdc_His_kin-like_C"/>
</dbReference>
<dbReference type="SUPFAM" id="SSF52172">
    <property type="entry name" value="CheY-like"/>
    <property type="match status" value="2"/>
</dbReference>
<keyword evidence="7" id="KW-0067">ATP-binding</keyword>
<dbReference type="Proteomes" id="UP001301326">
    <property type="component" value="Chromosome"/>
</dbReference>
<proteinExistence type="predicted"/>
<gene>
    <name evidence="15" type="ORF">QJT81_19285</name>
</gene>
<dbReference type="InterPro" id="IPR003594">
    <property type="entry name" value="HATPase_dom"/>
</dbReference>
<dbReference type="PROSITE" id="PS50109">
    <property type="entry name" value="HIS_KIN"/>
    <property type="match status" value="1"/>
</dbReference>
<feature type="domain" description="Response regulatory" evidence="14">
    <location>
        <begin position="502"/>
        <end position="618"/>
    </location>
</feature>
<keyword evidence="4" id="KW-0808">Transferase</keyword>
<dbReference type="AlphaFoldDB" id="A0AA95KNR7"/>
<dbReference type="Pfam" id="PF00072">
    <property type="entry name" value="Response_reg"/>
    <property type="match status" value="2"/>
</dbReference>
<dbReference type="FunFam" id="3.30.565.10:FF:000010">
    <property type="entry name" value="Sensor histidine kinase RcsC"/>
    <property type="match status" value="1"/>
</dbReference>
<evidence type="ECO:0000259" key="14">
    <source>
        <dbReference type="PROSITE" id="PS50110"/>
    </source>
</evidence>
<comment type="subunit">
    <text evidence="9">At low DSF concentrations, interacts with RpfF.</text>
</comment>
<evidence type="ECO:0000256" key="1">
    <source>
        <dbReference type="ARBA" id="ARBA00000085"/>
    </source>
</evidence>
<dbReference type="InterPro" id="IPR005467">
    <property type="entry name" value="His_kinase_dom"/>
</dbReference>
<dbReference type="PANTHER" id="PTHR45339:SF1">
    <property type="entry name" value="HYBRID SIGNAL TRANSDUCTION HISTIDINE KINASE J"/>
    <property type="match status" value="1"/>
</dbReference>
<evidence type="ECO:0000256" key="5">
    <source>
        <dbReference type="ARBA" id="ARBA00022741"/>
    </source>
</evidence>
<keyword evidence="12" id="KW-0472">Membrane</keyword>
<comment type="catalytic activity">
    <reaction evidence="1">
        <text>ATP + protein L-histidine = ADP + protein N-phospho-L-histidine.</text>
        <dbReference type="EC" id="2.7.13.3"/>
    </reaction>
</comment>
<dbReference type="FunFam" id="1.10.287.130:FF:000002">
    <property type="entry name" value="Two-component osmosensing histidine kinase"/>
    <property type="match status" value="1"/>
</dbReference>
<dbReference type="CDD" id="cd16922">
    <property type="entry name" value="HATPase_EvgS-ArcB-TorS-like"/>
    <property type="match status" value="1"/>
</dbReference>
<evidence type="ECO:0000256" key="9">
    <source>
        <dbReference type="ARBA" id="ARBA00064003"/>
    </source>
</evidence>
<dbReference type="Pfam" id="PF02518">
    <property type="entry name" value="HATPase_c"/>
    <property type="match status" value="1"/>
</dbReference>
<dbReference type="Gene3D" id="1.10.287.130">
    <property type="match status" value="1"/>
</dbReference>
<dbReference type="PANTHER" id="PTHR45339">
    <property type="entry name" value="HYBRID SIGNAL TRANSDUCTION HISTIDINE KINASE J"/>
    <property type="match status" value="1"/>
</dbReference>
<keyword evidence="3 11" id="KW-0597">Phosphoprotein</keyword>
<evidence type="ECO:0000256" key="10">
    <source>
        <dbReference type="ARBA" id="ARBA00068150"/>
    </source>
</evidence>
<evidence type="ECO:0000256" key="4">
    <source>
        <dbReference type="ARBA" id="ARBA00022679"/>
    </source>
</evidence>
<evidence type="ECO:0000259" key="13">
    <source>
        <dbReference type="PROSITE" id="PS50109"/>
    </source>
</evidence>
<evidence type="ECO:0000256" key="7">
    <source>
        <dbReference type="ARBA" id="ARBA00022840"/>
    </source>
</evidence>
<dbReference type="Pfam" id="PF00512">
    <property type="entry name" value="HisKA"/>
    <property type="match status" value="1"/>
</dbReference>
<name>A0AA95KNR7_9GAMM</name>
<evidence type="ECO:0000256" key="6">
    <source>
        <dbReference type="ARBA" id="ARBA00022777"/>
    </source>
</evidence>
<dbReference type="CDD" id="cd00082">
    <property type="entry name" value="HisKA"/>
    <property type="match status" value="1"/>
</dbReference>
<reference evidence="15" key="2">
    <citation type="submission" date="2023-04" db="EMBL/GenBank/DDBJ databases">
        <authorList>
            <person name="Beletskiy A.V."/>
            <person name="Mardanov A.V."/>
            <person name="Ravin N.V."/>
        </authorList>
    </citation>
    <scope>NUCLEOTIDE SEQUENCE</scope>
    <source>
        <strain evidence="15">GKL-02</strain>
    </source>
</reference>
<dbReference type="PRINTS" id="PR00344">
    <property type="entry name" value="BCTRLSENSOR"/>
</dbReference>
<feature type="modified residue" description="4-aspartylphosphate" evidence="11">
    <location>
        <position position="552"/>
    </location>
</feature>
<evidence type="ECO:0000256" key="8">
    <source>
        <dbReference type="ARBA" id="ARBA00023012"/>
    </source>
</evidence>
<feature type="modified residue" description="4-aspartylphosphate" evidence="11">
    <location>
        <position position="691"/>
    </location>
</feature>
<reference evidence="15" key="1">
    <citation type="journal article" date="2023" name="Int. J. Mol. Sci.">
        <title>Metagenomics Revealed a New Genus 'Candidatus Thiocaldithrix dubininis' gen. nov., sp. nov. and a New Species 'Candidatus Thiothrix putei' sp. nov. in the Family Thiotrichaceae, Some Members of Which Have Traits of Both Na+- and H+-Motive Energetics.</title>
        <authorList>
            <person name="Ravin N.V."/>
            <person name="Muntyan M.S."/>
            <person name="Smolyakov D.D."/>
            <person name="Rudenko T.S."/>
            <person name="Beletsky A.V."/>
            <person name="Mardanov A.V."/>
            <person name="Grabovich M.Y."/>
        </authorList>
    </citation>
    <scope>NUCLEOTIDE SEQUENCE</scope>
    <source>
        <strain evidence="15">GKL-02</strain>
    </source>
</reference>
<feature type="domain" description="Response regulatory" evidence="14">
    <location>
        <begin position="642"/>
        <end position="759"/>
    </location>
</feature>
<dbReference type="InterPro" id="IPR001789">
    <property type="entry name" value="Sig_transdc_resp-reg_receiver"/>
</dbReference>
<accession>A0AA95KNR7</accession>
<dbReference type="InterPro" id="IPR003661">
    <property type="entry name" value="HisK_dim/P_dom"/>
</dbReference>
<dbReference type="SUPFAM" id="SSF47384">
    <property type="entry name" value="Homodimeric domain of signal transducing histidine kinase"/>
    <property type="match status" value="1"/>
</dbReference>
<evidence type="ECO:0000256" key="12">
    <source>
        <dbReference type="SAM" id="Phobius"/>
    </source>
</evidence>
<protein>
    <recommendedName>
        <fullName evidence="10">Sensory/regulatory protein RpfC</fullName>
        <ecNumber evidence="2">2.7.13.3</ecNumber>
    </recommendedName>
</protein>
<dbReference type="SMART" id="SM00388">
    <property type="entry name" value="HisKA"/>
    <property type="match status" value="1"/>
</dbReference>
<feature type="transmembrane region" description="Helical" evidence="12">
    <location>
        <begin position="12"/>
        <end position="33"/>
    </location>
</feature>
<dbReference type="InterPro" id="IPR036097">
    <property type="entry name" value="HisK_dim/P_sf"/>
</dbReference>
<dbReference type="PROSITE" id="PS50110">
    <property type="entry name" value="RESPONSE_REGULATORY"/>
    <property type="match status" value="2"/>
</dbReference>